<evidence type="ECO:0000313" key="7">
    <source>
        <dbReference type="Proteomes" id="UP000703269"/>
    </source>
</evidence>
<sequence length="408" mass="45688">MMANAVPTPFQIAIPQDALDAVQQKLAHATLPPPPPESDDPWQYGVPNAALEPILAHWKSGFDWRKEEAALNAELPQFTLPVAVQDHGVLEAHFVHQRAKREGKAIPLLFVHGWPGHFAEVRKILPLLTNPENVGDPAFDVVSPSLPGFGFSSTPEKSGFAISQYAEVCHNLMLALGYTEYVVQGGDWGFYICHRLVHLYGPKHVKAWHTNFPAAHPPWPRTWPRLCLAWMLTPYTPEEKAGLERSLQWRDTGIGYFQLQCTKPQTLGYALADSPVGLLAWVYEKLVTWTDAYPWTPDEVLTWIHLYAFARSTAATSVRIYREAARAQDFDAVADPAQHNARVPLGVSIFPRELAVVPALWHRTLGNVVYSRRHSSGGHFAAFERPGELVEDIRRTFALPEVKVKGKL</sequence>
<evidence type="ECO:0000259" key="5">
    <source>
        <dbReference type="Pfam" id="PF06441"/>
    </source>
</evidence>
<comment type="caution">
    <text evidence="6">The sequence shown here is derived from an EMBL/GenBank/DDBJ whole genome shotgun (WGS) entry which is preliminary data.</text>
</comment>
<evidence type="ECO:0000256" key="3">
    <source>
        <dbReference type="ARBA" id="ARBA00022801"/>
    </source>
</evidence>
<dbReference type="Pfam" id="PF06441">
    <property type="entry name" value="EHN"/>
    <property type="match status" value="1"/>
</dbReference>
<dbReference type="GO" id="GO:0097176">
    <property type="term" value="P:epoxide metabolic process"/>
    <property type="evidence" value="ECO:0007669"/>
    <property type="project" value="TreeGrafter"/>
</dbReference>
<dbReference type="InterPro" id="IPR016292">
    <property type="entry name" value="Epoxide_hydrolase"/>
</dbReference>
<reference evidence="6 7" key="1">
    <citation type="submission" date="2021-08" db="EMBL/GenBank/DDBJ databases">
        <title>Draft Genome Sequence of Phanerochaete sordida strain YK-624.</title>
        <authorList>
            <person name="Mori T."/>
            <person name="Dohra H."/>
            <person name="Suzuki T."/>
            <person name="Kawagishi H."/>
            <person name="Hirai H."/>
        </authorList>
    </citation>
    <scope>NUCLEOTIDE SEQUENCE [LARGE SCALE GENOMIC DNA]</scope>
    <source>
        <strain evidence="6 7">YK-624</strain>
    </source>
</reference>
<evidence type="ECO:0000313" key="6">
    <source>
        <dbReference type="EMBL" id="GJE91845.1"/>
    </source>
</evidence>
<evidence type="ECO:0000256" key="4">
    <source>
        <dbReference type="PIRSR" id="PIRSR001112-1"/>
    </source>
</evidence>
<feature type="domain" description="Epoxide hydrolase N-terminal" evidence="5">
    <location>
        <begin position="8"/>
        <end position="121"/>
    </location>
</feature>
<dbReference type="InterPro" id="IPR010497">
    <property type="entry name" value="Epoxide_hydro_N"/>
</dbReference>
<dbReference type="PIRSF" id="PIRSF001112">
    <property type="entry name" value="Epoxide_hydrolase"/>
    <property type="match status" value="1"/>
</dbReference>
<comment type="similarity">
    <text evidence="1">Belongs to the peptidase S33 family.</text>
</comment>
<evidence type="ECO:0000256" key="1">
    <source>
        <dbReference type="ARBA" id="ARBA00010088"/>
    </source>
</evidence>
<dbReference type="AlphaFoldDB" id="A0A9P3GDJ6"/>
<organism evidence="6 7">
    <name type="scientific">Phanerochaete sordida</name>
    <dbReference type="NCBI Taxonomy" id="48140"/>
    <lineage>
        <taxon>Eukaryota</taxon>
        <taxon>Fungi</taxon>
        <taxon>Dikarya</taxon>
        <taxon>Basidiomycota</taxon>
        <taxon>Agaricomycotina</taxon>
        <taxon>Agaricomycetes</taxon>
        <taxon>Polyporales</taxon>
        <taxon>Phanerochaetaceae</taxon>
        <taxon>Phanerochaete</taxon>
    </lineage>
</organism>
<protein>
    <submittedName>
        <fullName evidence="6">Epoxide hydrolase</fullName>
    </submittedName>
</protein>
<feature type="active site" description="Nucleophile" evidence="4">
    <location>
        <position position="187"/>
    </location>
</feature>
<dbReference type="Proteomes" id="UP000703269">
    <property type="component" value="Unassembled WGS sequence"/>
</dbReference>
<dbReference type="SUPFAM" id="SSF53474">
    <property type="entry name" value="alpha/beta-Hydrolases"/>
    <property type="match status" value="1"/>
</dbReference>
<dbReference type="PRINTS" id="PR00412">
    <property type="entry name" value="EPOXHYDRLASE"/>
</dbReference>
<dbReference type="InterPro" id="IPR029058">
    <property type="entry name" value="AB_hydrolase_fold"/>
</dbReference>
<keyword evidence="3 6" id="KW-0378">Hydrolase</keyword>
<dbReference type="GO" id="GO:0004301">
    <property type="term" value="F:epoxide hydrolase activity"/>
    <property type="evidence" value="ECO:0007669"/>
    <property type="project" value="TreeGrafter"/>
</dbReference>
<keyword evidence="7" id="KW-1185">Reference proteome</keyword>
<dbReference type="PANTHER" id="PTHR21661:SF35">
    <property type="entry name" value="EPOXIDE HYDROLASE"/>
    <property type="match status" value="1"/>
</dbReference>
<feature type="active site" description="Proton donor" evidence="4">
    <location>
        <position position="321"/>
    </location>
</feature>
<dbReference type="EMBL" id="BPQB01000023">
    <property type="protein sequence ID" value="GJE91845.1"/>
    <property type="molecule type" value="Genomic_DNA"/>
</dbReference>
<gene>
    <name evidence="6" type="ORF">PsYK624_079960</name>
</gene>
<name>A0A9P3GDJ6_9APHY</name>
<feature type="active site" description="Proton acceptor" evidence="4">
    <location>
        <position position="379"/>
    </location>
</feature>
<keyword evidence="2" id="KW-0058">Aromatic hydrocarbons catabolism</keyword>
<accession>A0A9P3GDJ6</accession>
<dbReference type="Gene3D" id="3.40.50.1820">
    <property type="entry name" value="alpha/beta hydrolase"/>
    <property type="match status" value="1"/>
</dbReference>
<dbReference type="PANTHER" id="PTHR21661">
    <property type="entry name" value="EPOXIDE HYDROLASE 1-RELATED"/>
    <property type="match status" value="1"/>
</dbReference>
<dbReference type="InterPro" id="IPR000639">
    <property type="entry name" value="Epox_hydrolase-like"/>
</dbReference>
<proteinExistence type="inferred from homology"/>
<dbReference type="OrthoDB" id="7130006at2759"/>
<evidence type="ECO:0000256" key="2">
    <source>
        <dbReference type="ARBA" id="ARBA00022797"/>
    </source>
</evidence>